<comment type="caution">
    <text evidence="2">The sequence shown here is derived from an EMBL/GenBank/DDBJ whole genome shotgun (WGS) entry which is preliminary data.</text>
</comment>
<dbReference type="Proteomes" id="UP001156641">
    <property type="component" value="Unassembled WGS sequence"/>
</dbReference>
<dbReference type="Gene3D" id="3.40.630.30">
    <property type="match status" value="1"/>
</dbReference>
<dbReference type="InterPro" id="IPR016181">
    <property type="entry name" value="Acyl_CoA_acyltransferase"/>
</dbReference>
<dbReference type="RefSeq" id="WP_284258127.1">
    <property type="nucleotide sequence ID" value="NZ_BSOS01000065.1"/>
</dbReference>
<reference evidence="3" key="1">
    <citation type="journal article" date="2019" name="Int. J. Syst. Evol. Microbiol.">
        <title>The Global Catalogue of Microorganisms (GCM) 10K type strain sequencing project: providing services to taxonomists for standard genome sequencing and annotation.</title>
        <authorList>
            <consortium name="The Broad Institute Genomics Platform"/>
            <consortium name="The Broad Institute Genome Sequencing Center for Infectious Disease"/>
            <person name="Wu L."/>
            <person name="Ma J."/>
        </authorList>
    </citation>
    <scope>NUCLEOTIDE SEQUENCE [LARGE SCALE GENOMIC DNA]</scope>
    <source>
        <strain evidence="3">NBRC 112502</strain>
    </source>
</reference>
<evidence type="ECO:0000259" key="1">
    <source>
        <dbReference type="PROSITE" id="PS51186"/>
    </source>
</evidence>
<accession>A0ABQ6A7W9</accession>
<gene>
    <name evidence="2" type="ORF">GCM10010909_20760</name>
</gene>
<name>A0ABQ6A7W9_9PROT</name>
<protein>
    <submittedName>
        <fullName evidence="2">GNAT family acetyltransferase</fullName>
    </submittedName>
</protein>
<evidence type="ECO:0000313" key="2">
    <source>
        <dbReference type="EMBL" id="GLR67395.1"/>
    </source>
</evidence>
<proteinExistence type="predicted"/>
<dbReference type="EMBL" id="BSOS01000065">
    <property type="protein sequence ID" value="GLR67395.1"/>
    <property type="molecule type" value="Genomic_DNA"/>
</dbReference>
<keyword evidence="3" id="KW-1185">Reference proteome</keyword>
<evidence type="ECO:0000313" key="3">
    <source>
        <dbReference type="Proteomes" id="UP001156641"/>
    </source>
</evidence>
<sequence>MRVCVFREFPYLYDGNTAYEQTYLRTYAQAPGAAVVVAWDGEHVAGASTCLPLAAETPNVQKPFLDAGVDISKVFYFGESVLERAYRGQGIGVKFFDAREAQARATGHAITTFCAVQRPADHPLRPAGYVPLDEFWHHRGYTKRPDLTCVMSWRDVGAAVESEKTMTFWTKTL</sequence>
<organism evidence="2 3">
    <name type="scientific">Acidocella aquatica</name>
    <dbReference type="NCBI Taxonomy" id="1922313"/>
    <lineage>
        <taxon>Bacteria</taxon>
        <taxon>Pseudomonadati</taxon>
        <taxon>Pseudomonadota</taxon>
        <taxon>Alphaproteobacteria</taxon>
        <taxon>Acetobacterales</taxon>
        <taxon>Acidocellaceae</taxon>
        <taxon>Acidocella</taxon>
    </lineage>
</organism>
<dbReference type="InterPro" id="IPR000182">
    <property type="entry name" value="GNAT_dom"/>
</dbReference>
<dbReference type="PROSITE" id="PS51186">
    <property type="entry name" value="GNAT"/>
    <property type="match status" value="1"/>
</dbReference>
<dbReference type="SUPFAM" id="SSF55729">
    <property type="entry name" value="Acyl-CoA N-acyltransferases (Nat)"/>
    <property type="match status" value="1"/>
</dbReference>
<feature type="domain" description="N-acetyltransferase" evidence="1">
    <location>
        <begin position="1"/>
        <end position="167"/>
    </location>
</feature>